<dbReference type="GO" id="GO:0003677">
    <property type="term" value="F:DNA binding"/>
    <property type="evidence" value="ECO:0007669"/>
    <property type="project" value="UniProtKB-KW"/>
</dbReference>
<evidence type="ECO:0000313" key="6">
    <source>
        <dbReference type="EMBL" id="NMG01443.1"/>
    </source>
</evidence>
<dbReference type="Pfam" id="PF03466">
    <property type="entry name" value="LysR_substrate"/>
    <property type="match status" value="1"/>
</dbReference>
<dbReference type="InterPro" id="IPR050389">
    <property type="entry name" value="LysR-type_TF"/>
</dbReference>
<dbReference type="Gene3D" id="1.10.10.10">
    <property type="entry name" value="Winged helix-like DNA-binding domain superfamily/Winged helix DNA-binding domain"/>
    <property type="match status" value="1"/>
</dbReference>
<dbReference type="InterPro" id="IPR000847">
    <property type="entry name" value="LysR_HTH_N"/>
</dbReference>
<dbReference type="PRINTS" id="PR00039">
    <property type="entry name" value="HTHLYSR"/>
</dbReference>
<organism evidence="6 7">
    <name type="scientific">Azoarcus taiwanensis</name>
    <dbReference type="NCBI Taxonomy" id="666964"/>
    <lineage>
        <taxon>Bacteria</taxon>
        <taxon>Pseudomonadati</taxon>
        <taxon>Pseudomonadota</taxon>
        <taxon>Betaproteobacteria</taxon>
        <taxon>Rhodocyclales</taxon>
        <taxon>Zoogloeaceae</taxon>
        <taxon>Azoarcus</taxon>
    </lineage>
</organism>
<dbReference type="InterPro" id="IPR005119">
    <property type="entry name" value="LysR_subst-bd"/>
</dbReference>
<dbReference type="PROSITE" id="PS50931">
    <property type="entry name" value="HTH_LYSR"/>
    <property type="match status" value="1"/>
</dbReference>
<dbReference type="InterPro" id="IPR036390">
    <property type="entry name" value="WH_DNA-bd_sf"/>
</dbReference>
<gene>
    <name evidence="6" type="ORF">GPA21_00450</name>
</gene>
<dbReference type="PANTHER" id="PTHR30118">
    <property type="entry name" value="HTH-TYPE TRANSCRIPTIONAL REGULATOR LEUO-RELATED"/>
    <property type="match status" value="1"/>
</dbReference>
<dbReference type="SUPFAM" id="SSF53850">
    <property type="entry name" value="Periplasmic binding protein-like II"/>
    <property type="match status" value="1"/>
</dbReference>
<sequence>MLNNVSVRGFDLNLLRVLLAVYDARSVSRAASMLGVSQPTVSAALGRLRKTFDEPLFIKTSSGVSPTARAHVLAAGAREVLLRVENDLLVEDAFDPGKVTGEFVFALTDLGEMVFLPRLLAHFQRLAPKATLRSVAPAPAGMIRAMESGDVDLAIGYFPDLDAAGCYRQKLLTHHFVCLLRADHPITDSSLSLAQFLSLGHAVVRADGRSQEVLEAYLERHRIERRIVLRTPHFMSLPMIIGRSDLVVTLPHAIGHYFTHIGANVRMARPPLAIPRIELYQHWHRSHHHSARNRWLRQQVAQLFSADTDEWPYPFK</sequence>
<dbReference type="EMBL" id="WTVM01000002">
    <property type="protein sequence ID" value="NMG01443.1"/>
    <property type="molecule type" value="Genomic_DNA"/>
</dbReference>
<protein>
    <submittedName>
        <fullName evidence="6">LysR family transcriptional regulator</fullName>
    </submittedName>
</protein>
<comment type="similarity">
    <text evidence="1">Belongs to the LysR transcriptional regulatory family.</text>
</comment>
<feature type="domain" description="HTH lysR-type" evidence="5">
    <location>
        <begin position="10"/>
        <end position="67"/>
    </location>
</feature>
<evidence type="ECO:0000256" key="1">
    <source>
        <dbReference type="ARBA" id="ARBA00009437"/>
    </source>
</evidence>
<dbReference type="Pfam" id="PF00126">
    <property type="entry name" value="HTH_1"/>
    <property type="match status" value="1"/>
</dbReference>
<keyword evidence="7" id="KW-1185">Reference proteome</keyword>
<keyword evidence="3" id="KW-0238">DNA-binding</keyword>
<evidence type="ECO:0000256" key="3">
    <source>
        <dbReference type="ARBA" id="ARBA00023125"/>
    </source>
</evidence>
<evidence type="ECO:0000256" key="2">
    <source>
        <dbReference type="ARBA" id="ARBA00023015"/>
    </source>
</evidence>
<dbReference type="AlphaFoldDB" id="A0A972FA66"/>
<keyword evidence="2" id="KW-0805">Transcription regulation</keyword>
<dbReference type="CDD" id="cd08459">
    <property type="entry name" value="PBP2_DntR_NahR_LinR_like"/>
    <property type="match status" value="1"/>
</dbReference>
<dbReference type="Proteomes" id="UP000599523">
    <property type="component" value="Unassembled WGS sequence"/>
</dbReference>
<accession>A0A972FA66</accession>
<dbReference type="SUPFAM" id="SSF46785">
    <property type="entry name" value="Winged helix' DNA-binding domain"/>
    <property type="match status" value="1"/>
</dbReference>
<evidence type="ECO:0000256" key="4">
    <source>
        <dbReference type="ARBA" id="ARBA00023163"/>
    </source>
</evidence>
<reference evidence="6" key="1">
    <citation type="submission" date="2019-12" db="EMBL/GenBank/DDBJ databases">
        <title>Comparative genomics gives insights into the taxonomy of the Azoarcus-Aromatoleum group and reveals separate origins of nif in the plant-associated Azoarcus and non-plant-associated Aromatoleum sub-groups.</title>
        <authorList>
            <person name="Lafos M."/>
            <person name="Maluk M."/>
            <person name="Batista M."/>
            <person name="Junghare M."/>
            <person name="Carmona M."/>
            <person name="Faoro H."/>
            <person name="Cruz L.M."/>
            <person name="Battistoni F."/>
            <person name="De Souza E."/>
            <person name="Pedrosa F."/>
            <person name="Chen W.-M."/>
            <person name="Poole P.S."/>
            <person name="Dixon R.A."/>
            <person name="James E.K."/>
        </authorList>
    </citation>
    <scope>NUCLEOTIDE SEQUENCE</scope>
    <source>
        <strain evidence="6">NSC3</strain>
    </source>
</reference>
<dbReference type="GO" id="GO:0003700">
    <property type="term" value="F:DNA-binding transcription factor activity"/>
    <property type="evidence" value="ECO:0007669"/>
    <property type="project" value="InterPro"/>
</dbReference>
<keyword evidence="4" id="KW-0804">Transcription</keyword>
<dbReference type="InterPro" id="IPR036388">
    <property type="entry name" value="WH-like_DNA-bd_sf"/>
</dbReference>
<evidence type="ECO:0000313" key="7">
    <source>
        <dbReference type="Proteomes" id="UP000599523"/>
    </source>
</evidence>
<comment type="caution">
    <text evidence="6">The sequence shown here is derived from an EMBL/GenBank/DDBJ whole genome shotgun (WGS) entry which is preliminary data.</text>
</comment>
<dbReference type="Gene3D" id="3.40.190.10">
    <property type="entry name" value="Periplasmic binding protein-like II"/>
    <property type="match status" value="2"/>
</dbReference>
<dbReference type="PANTHER" id="PTHR30118:SF15">
    <property type="entry name" value="TRANSCRIPTIONAL REGULATORY PROTEIN"/>
    <property type="match status" value="1"/>
</dbReference>
<proteinExistence type="inferred from homology"/>
<name>A0A972FA66_9RHOO</name>
<evidence type="ECO:0000259" key="5">
    <source>
        <dbReference type="PROSITE" id="PS50931"/>
    </source>
</evidence>